<comment type="caution">
    <text evidence="17">The sequence shown here is derived from an EMBL/GenBank/DDBJ whole genome shotgun (WGS) entry which is preliminary data.</text>
</comment>
<comment type="cofactor">
    <cofactor evidence="15">
        <name>Zn(2+)</name>
        <dbReference type="ChEBI" id="CHEBI:29105"/>
    </cofactor>
    <cofactor evidence="15">
        <name>Co(2+)</name>
        <dbReference type="ChEBI" id="CHEBI:48828"/>
    </cofactor>
    <text evidence="15">Binds 2 Zn(2+) or Co(2+) ions per subunit.</text>
</comment>
<evidence type="ECO:0000256" key="8">
    <source>
        <dbReference type="ARBA" id="ARBA00022801"/>
    </source>
</evidence>
<dbReference type="InterPro" id="IPR050072">
    <property type="entry name" value="Peptidase_M20A"/>
</dbReference>
<dbReference type="InterPro" id="IPR011650">
    <property type="entry name" value="Peptidase_M20_dimer"/>
</dbReference>
<dbReference type="PANTHER" id="PTHR43808:SF31">
    <property type="entry name" value="N-ACETYL-L-CITRULLINE DEACETYLASE"/>
    <property type="match status" value="1"/>
</dbReference>
<evidence type="ECO:0000256" key="10">
    <source>
        <dbReference type="ARBA" id="ARBA00022915"/>
    </source>
</evidence>
<dbReference type="InterPro" id="IPR036264">
    <property type="entry name" value="Bact_exopeptidase_dim_dom"/>
</dbReference>
<comment type="catalytic activity">
    <reaction evidence="14 15">
        <text>N-succinyl-(2S,6S)-2,6-diaminopimelate + H2O = (2S,6S)-2,6-diaminopimelate + succinate</text>
        <dbReference type="Rhea" id="RHEA:22608"/>
        <dbReference type="ChEBI" id="CHEBI:15377"/>
        <dbReference type="ChEBI" id="CHEBI:30031"/>
        <dbReference type="ChEBI" id="CHEBI:57609"/>
        <dbReference type="ChEBI" id="CHEBI:58087"/>
        <dbReference type="EC" id="3.5.1.18"/>
    </reaction>
</comment>
<keyword evidence="18" id="KW-1185">Reference proteome</keyword>
<evidence type="ECO:0000256" key="6">
    <source>
        <dbReference type="ARBA" id="ARBA00022605"/>
    </source>
</evidence>
<dbReference type="Proteomes" id="UP000281474">
    <property type="component" value="Unassembled WGS sequence"/>
</dbReference>
<keyword evidence="11 15" id="KW-0457">Lysine biosynthesis</keyword>
<dbReference type="SUPFAM" id="SSF53187">
    <property type="entry name" value="Zn-dependent exopeptidases"/>
    <property type="match status" value="1"/>
</dbReference>
<evidence type="ECO:0000259" key="16">
    <source>
        <dbReference type="Pfam" id="PF07687"/>
    </source>
</evidence>
<keyword evidence="10 15" id="KW-0220">Diaminopimelate biosynthesis</keyword>
<dbReference type="InterPro" id="IPR002933">
    <property type="entry name" value="Peptidase_M20"/>
</dbReference>
<proteinExistence type="inferred from homology"/>
<evidence type="ECO:0000256" key="1">
    <source>
        <dbReference type="ARBA" id="ARBA00005130"/>
    </source>
</evidence>
<dbReference type="RefSeq" id="WP_121840469.1">
    <property type="nucleotide sequence ID" value="NZ_ML014837.1"/>
</dbReference>
<evidence type="ECO:0000313" key="18">
    <source>
        <dbReference type="Proteomes" id="UP000281474"/>
    </source>
</evidence>
<comment type="similarity">
    <text evidence="2 15">Belongs to the peptidase M20A family. DapE subfamily.</text>
</comment>
<feature type="binding site" evidence="15">
    <location>
        <position position="91"/>
    </location>
    <ligand>
        <name>Zn(2+)</name>
        <dbReference type="ChEBI" id="CHEBI:29105"/>
        <label>1</label>
    </ligand>
</feature>
<protein>
    <recommendedName>
        <fullName evidence="5 15">Succinyl-diaminopimelate desuccinylase</fullName>
        <shortName evidence="15">SDAP desuccinylase</shortName>
        <ecNumber evidence="4 15">3.5.1.18</ecNumber>
    </recommendedName>
    <alternativeName>
        <fullName evidence="13 15">N-succinyl-LL-2,6-diaminoheptanedioate amidohydrolase</fullName>
    </alternativeName>
</protein>
<feature type="binding site" evidence="15">
    <location>
        <position position="124"/>
    </location>
    <ligand>
        <name>Zn(2+)</name>
        <dbReference type="ChEBI" id="CHEBI:29105"/>
        <label>2</label>
    </ligand>
</feature>
<sequence>MPLATPLQPQSGNQLSSLELSQLAEHKAIKYTQELIRKRSVTPEDAGCQTWLQEKLEALGFTVERFQDHDVSNLIAERKGQSDTRFAFAGHTDVVPASEPHLWQVPPFDAEIVDETLIGRGAVDMKSALAVMMAAMEDVLAEGYQPKTCWQWLITSDEEGEAEYGTRTIVEKLLGRQAMPEYCLVGEPTSDNISGDVIKIGRRGAISGKMVVRGKQGHVAYAGHSRNAIHLASVIINALEEMVWDKGSDDFPGTSLQVTYVNSGDFTDNIVPGRCEICFNVRYSHRYTLAQIEQKIMDCLQKLPISNKSLKQLEIEWERHCLPYFTKNEQASSLIAMAERAVHRVTSCYPRLSTSGGTSDGRFIASEHCQVLELGLPNRTIHQVNERAKLQDIYQLYLIYVSLLKQF</sequence>
<reference evidence="17 18" key="1">
    <citation type="submission" date="2018-09" db="EMBL/GenBank/DDBJ databases">
        <title>Phylogeny of the Shewanellaceae, and recommendation for two new genera, Pseudoshewanella and Parashewanella.</title>
        <authorList>
            <person name="Wang G."/>
        </authorList>
    </citation>
    <scope>NUCLEOTIDE SEQUENCE [LARGE SCALE GENOMIC DNA]</scope>
    <source>
        <strain evidence="17 18">C51</strain>
    </source>
</reference>
<evidence type="ECO:0000256" key="14">
    <source>
        <dbReference type="ARBA" id="ARBA00051301"/>
    </source>
</evidence>
<dbReference type="Gene3D" id="3.30.70.360">
    <property type="match status" value="1"/>
</dbReference>
<feature type="domain" description="Peptidase M20 dimerisation" evidence="16">
    <location>
        <begin position="200"/>
        <end position="303"/>
    </location>
</feature>
<dbReference type="EMBL" id="QZEI01000088">
    <property type="protein sequence ID" value="RLV58214.1"/>
    <property type="molecule type" value="Genomic_DNA"/>
</dbReference>
<dbReference type="Gene3D" id="3.40.630.10">
    <property type="entry name" value="Zn peptidases"/>
    <property type="match status" value="2"/>
</dbReference>
<organism evidence="17 18">
    <name type="scientific">Parashewanella curva</name>
    <dbReference type="NCBI Taxonomy" id="2338552"/>
    <lineage>
        <taxon>Bacteria</taxon>
        <taxon>Pseudomonadati</taxon>
        <taxon>Pseudomonadota</taxon>
        <taxon>Gammaproteobacteria</taxon>
        <taxon>Alteromonadales</taxon>
        <taxon>Shewanellaceae</taxon>
        <taxon>Parashewanella</taxon>
    </lineage>
</organism>
<dbReference type="InterPro" id="IPR005941">
    <property type="entry name" value="DapE_proteobac"/>
</dbReference>
<dbReference type="PANTHER" id="PTHR43808">
    <property type="entry name" value="ACETYLORNITHINE DEACETYLASE"/>
    <property type="match status" value="1"/>
</dbReference>
<dbReference type="UniPathway" id="UPA00034">
    <property type="reaction ID" value="UER00021"/>
</dbReference>
<accession>A0A3L8PSJ1</accession>
<dbReference type="SUPFAM" id="SSF55031">
    <property type="entry name" value="Bacterial exopeptidase dimerisation domain"/>
    <property type="match status" value="1"/>
</dbReference>
<comment type="function">
    <text evidence="15">Catalyzes the hydrolysis of N-succinyl-L,L-diaminopimelic acid (SDAP), forming succinate and LL-2,6-diaminopimelate (DAP), an intermediate involved in the bacterial biosynthesis of lysine and meso-diaminopimelic acid, an essential component of bacterial cell walls.</text>
</comment>
<dbReference type="AlphaFoldDB" id="A0A3L8PSJ1"/>
<dbReference type="GO" id="GO:0009089">
    <property type="term" value="P:lysine biosynthetic process via diaminopimelate"/>
    <property type="evidence" value="ECO:0007669"/>
    <property type="project" value="UniProtKB-UniRule"/>
</dbReference>
<name>A0A3L8PSJ1_9GAMM</name>
<feature type="active site" description="Proton acceptor" evidence="15">
    <location>
        <position position="158"/>
    </location>
</feature>
<evidence type="ECO:0000256" key="13">
    <source>
        <dbReference type="ARBA" id="ARBA00031891"/>
    </source>
</evidence>
<evidence type="ECO:0000256" key="9">
    <source>
        <dbReference type="ARBA" id="ARBA00022833"/>
    </source>
</evidence>
<dbReference type="EC" id="3.5.1.18" evidence="4 15"/>
<gene>
    <name evidence="15" type="primary">dapE</name>
    <name evidence="17" type="ORF">D5018_18505</name>
</gene>
<evidence type="ECO:0000256" key="4">
    <source>
        <dbReference type="ARBA" id="ARBA00011921"/>
    </source>
</evidence>
<evidence type="ECO:0000313" key="17">
    <source>
        <dbReference type="EMBL" id="RLV58214.1"/>
    </source>
</evidence>
<dbReference type="NCBIfam" id="NF009557">
    <property type="entry name" value="PRK13009.1"/>
    <property type="match status" value="1"/>
</dbReference>
<dbReference type="Pfam" id="PF07687">
    <property type="entry name" value="M20_dimer"/>
    <property type="match status" value="1"/>
</dbReference>
<dbReference type="CDD" id="cd03891">
    <property type="entry name" value="M20_DapE_proteobac"/>
    <property type="match status" value="1"/>
</dbReference>
<keyword evidence="9 15" id="KW-0862">Zinc</keyword>
<comment type="subunit">
    <text evidence="3 15">Homodimer.</text>
</comment>
<dbReference type="GO" id="GO:0008270">
    <property type="term" value="F:zinc ion binding"/>
    <property type="evidence" value="ECO:0007669"/>
    <property type="project" value="UniProtKB-UniRule"/>
</dbReference>
<dbReference type="HAMAP" id="MF_01690">
    <property type="entry name" value="DapE"/>
    <property type="match status" value="1"/>
</dbReference>
<evidence type="ECO:0000256" key="5">
    <source>
        <dbReference type="ARBA" id="ARBA00022391"/>
    </source>
</evidence>
<dbReference type="OrthoDB" id="9809784at2"/>
<dbReference type="GO" id="GO:0019877">
    <property type="term" value="P:diaminopimelate biosynthetic process"/>
    <property type="evidence" value="ECO:0007669"/>
    <property type="project" value="UniProtKB-UniRule"/>
</dbReference>
<feature type="active site" evidence="15">
    <location>
        <position position="93"/>
    </location>
</feature>
<keyword evidence="6 15" id="KW-0028">Amino-acid biosynthesis</keyword>
<keyword evidence="12 15" id="KW-0170">Cobalt</keyword>
<dbReference type="GO" id="GO:0006526">
    <property type="term" value="P:L-arginine biosynthetic process"/>
    <property type="evidence" value="ECO:0007669"/>
    <property type="project" value="TreeGrafter"/>
</dbReference>
<keyword evidence="8 15" id="KW-0378">Hydrolase</keyword>
<evidence type="ECO:0000256" key="12">
    <source>
        <dbReference type="ARBA" id="ARBA00023285"/>
    </source>
</evidence>
<dbReference type="GO" id="GO:0009014">
    <property type="term" value="F:succinyl-diaminopimelate desuccinylase activity"/>
    <property type="evidence" value="ECO:0007669"/>
    <property type="project" value="UniProtKB-UniRule"/>
</dbReference>
<comment type="pathway">
    <text evidence="1 15">Amino-acid biosynthesis; L-lysine biosynthesis via DAP pathway; LL-2,6-diaminopimelate from (S)-tetrahydrodipicolinate (succinylase route): step 3/3.</text>
</comment>
<dbReference type="GO" id="GO:0050897">
    <property type="term" value="F:cobalt ion binding"/>
    <property type="evidence" value="ECO:0007669"/>
    <property type="project" value="UniProtKB-UniRule"/>
</dbReference>
<feature type="binding site" evidence="15">
    <location>
        <position position="382"/>
    </location>
    <ligand>
        <name>Zn(2+)</name>
        <dbReference type="ChEBI" id="CHEBI:29105"/>
        <label>2</label>
    </ligand>
</feature>
<dbReference type="GO" id="GO:0008777">
    <property type="term" value="F:acetylornithine deacetylase activity"/>
    <property type="evidence" value="ECO:0007669"/>
    <property type="project" value="TreeGrafter"/>
</dbReference>
<dbReference type="Pfam" id="PF01546">
    <property type="entry name" value="Peptidase_M20"/>
    <property type="match status" value="1"/>
</dbReference>
<keyword evidence="7 15" id="KW-0479">Metal-binding</keyword>
<evidence type="ECO:0000256" key="11">
    <source>
        <dbReference type="ARBA" id="ARBA00023154"/>
    </source>
</evidence>
<feature type="binding site" evidence="15">
    <location>
        <position position="187"/>
    </location>
    <ligand>
        <name>Zn(2+)</name>
        <dbReference type="ChEBI" id="CHEBI:29105"/>
        <label>1</label>
    </ligand>
</feature>
<feature type="binding site" evidence="15">
    <location>
        <position position="159"/>
    </location>
    <ligand>
        <name>Zn(2+)</name>
        <dbReference type="ChEBI" id="CHEBI:29105"/>
        <label>2</label>
    </ligand>
</feature>
<dbReference type="NCBIfam" id="TIGR01246">
    <property type="entry name" value="dapE_proteo"/>
    <property type="match status" value="1"/>
</dbReference>
<evidence type="ECO:0000256" key="15">
    <source>
        <dbReference type="HAMAP-Rule" id="MF_01690"/>
    </source>
</evidence>
<evidence type="ECO:0000256" key="2">
    <source>
        <dbReference type="ARBA" id="ARBA00006746"/>
    </source>
</evidence>
<evidence type="ECO:0000256" key="3">
    <source>
        <dbReference type="ARBA" id="ARBA00011738"/>
    </source>
</evidence>
<evidence type="ECO:0000256" key="7">
    <source>
        <dbReference type="ARBA" id="ARBA00022723"/>
    </source>
</evidence>
<feature type="binding site" evidence="15">
    <location>
        <position position="124"/>
    </location>
    <ligand>
        <name>Zn(2+)</name>
        <dbReference type="ChEBI" id="CHEBI:29105"/>
        <label>1</label>
    </ligand>
</feature>